<dbReference type="Proteomes" id="UP001180087">
    <property type="component" value="Chromosome"/>
</dbReference>
<dbReference type="PANTHER" id="PTHR37316:SF3">
    <property type="entry name" value="TEICHOIC ACID GLYCEROL-PHOSPHATE TRANSFERASE"/>
    <property type="match status" value="1"/>
</dbReference>
<dbReference type="RefSeq" id="WP_348028463.1">
    <property type="nucleotide sequence ID" value="NZ_CP129113.1"/>
</dbReference>
<dbReference type="InterPro" id="IPR007554">
    <property type="entry name" value="Glycerophosphate_synth"/>
</dbReference>
<accession>A0ABY9KZB2</accession>
<evidence type="ECO:0000313" key="3">
    <source>
        <dbReference type="Proteomes" id="UP001180087"/>
    </source>
</evidence>
<dbReference type="Pfam" id="PF04464">
    <property type="entry name" value="Glyphos_transf"/>
    <property type="match status" value="1"/>
</dbReference>
<name>A0ABY9KZB2_9BACI</name>
<proteinExistence type="predicted"/>
<keyword evidence="1" id="KW-0812">Transmembrane</keyword>
<dbReference type="SUPFAM" id="SSF53756">
    <property type="entry name" value="UDP-Glycosyltransferase/glycogen phosphorylase"/>
    <property type="match status" value="1"/>
</dbReference>
<feature type="transmembrane region" description="Helical" evidence="1">
    <location>
        <begin position="12"/>
        <end position="28"/>
    </location>
</feature>
<evidence type="ECO:0000313" key="2">
    <source>
        <dbReference type="EMBL" id="WLV24933.1"/>
    </source>
</evidence>
<dbReference type="Gene3D" id="3.40.50.12580">
    <property type="match status" value="1"/>
</dbReference>
<organism evidence="2 3">
    <name type="scientific">Aciduricibacillus chroicocephali</name>
    <dbReference type="NCBI Taxonomy" id="3054939"/>
    <lineage>
        <taxon>Bacteria</taxon>
        <taxon>Bacillati</taxon>
        <taxon>Bacillota</taxon>
        <taxon>Bacilli</taxon>
        <taxon>Bacillales</taxon>
        <taxon>Bacillaceae</taxon>
        <taxon>Aciduricibacillus</taxon>
    </lineage>
</organism>
<dbReference type="PANTHER" id="PTHR37316">
    <property type="entry name" value="TEICHOIC ACID GLYCEROL-PHOSPHATE PRIMASE"/>
    <property type="match status" value="1"/>
</dbReference>
<dbReference type="InterPro" id="IPR051612">
    <property type="entry name" value="Teichoic_Acid_Biosynth"/>
</dbReference>
<dbReference type="EMBL" id="CP129113">
    <property type="protein sequence ID" value="WLV24933.1"/>
    <property type="molecule type" value="Genomic_DNA"/>
</dbReference>
<reference evidence="2" key="1">
    <citation type="submission" date="2023-06" db="EMBL/GenBank/DDBJ databases">
        <title>A Treasure from Seagulls: Isolation and Description of Aciduricobacillus qingdaonensis gen. nov., sp. nov., a Rare Obligately Uric Acid-utilizing Member in the Family Bacillaceae.</title>
        <authorList>
            <person name="Liu W."/>
            <person name="Wang B."/>
        </authorList>
    </citation>
    <scope>NUCLEOTIDE SEQUENCE</scope>
    <source>
        <strain evidence="2">44XB</strain>
    </source>
</reference>
<evidence type="ECO:0000256" key="1">
    <source>
        <dbReference type="SAM" id="Phobius"/>
    </source>
</evidence>
<sequence>MELKHRKKFARTIAFLKIMFAFACSIFTRRGTGRPIVLVGGNLGEKYEDNASVLHSYLTRERADLDVYWLYDPSTSYVQEKQIPNAIPLGSLRNYMLFFKADYSFHGHSIIYDIAPHIEKYIFLNRRTIITHVSHGIEGFKKILIQPEDIPLLKRTDYFNCASQHEKDIKQFEWKIPEQKLTITGMPRFDRFATNIPAKKVKRILMMMTWREWLLDLDEAAFMENSYFQQTQKLVSNPQIRQLIRDGELEIICALHPFMKRFESHFRGLAKDEPNIKFFSFNEISIQDEVILADMLLTDYTSVSWDFLYMNKPIIFFTFDLDEFVAKRGTYMDLNKDLYGYKADTIEEVQEILRHITAEGATTNPWYPIANKYIAYFDKHHCQRLADTIIGPAPQLSKPGVAMNKTVEET</sequence>
<gene>
    <name evidence="2" type="ORF">QR721_01460</name>
</gene>
<keyword evidence="1" id="KW-1133">Transmembrane helix</keyword>
<protein>
    <submittedName>
        <fullName evidence="2">CDP-glycerol glycerophosphotransferase family protein</fullName>
    </submittedName>
</protein>
<dbReference type="InterPro" id="IPR043148">
    <property type="entry name" value="TagF_C"/>
</dbReference>
<keyword evidence="1" id="KW-0472">Membrane</keyword>
<keyword evidence="3" id="KW-1185">Reference proteome</keyword>